<name>A0A8H5MEP8_9AGAR</name>
<reference evidence="1 2" key="1">
    <citation type="journal article" date="2020" name="ISME J.">
        <title>Uncovering the hidden diversity of litter-decomposition mechanisms in mushroom-forming fungi.</title>
        <authorList>
            <person name="Floudas D."/>
            <person name="Bentzer J."/>
            <person name="Ahren D."/>
            <person name="Johansson T."/>
            <person name="Persson P."/>
            <person name="Tunlid A."/>
        </authorList>
    </citation>
    <scope>NUCLEOTIDE SEQUENCE [LARGE SCALE GENOMIC DNA]</scope>
    <source>
        <strain evidence="1 2">CBS 406.79</strain>
    </source>
</reference>
<dbReference type="Proteomes" id="UP000518752">
    <property type="component" value="Unassembled WGS sequence"/>
</dbReference>
<comment type="caution">
    <text evidence="1">The sequence shown here is derived from an EMBL/GenBank/DDBJ whole genome shotgun (WGS) entry which is preliminary data.</text>
</comment>
<evidence type="ECO:0000313" key="1">
    <source>
        <dbReference type="EMBL" id="KAF5391222.1"/>
    </source>
</evidence>
<evidence type="ECO:0000313" key="2">
    <source>
        <dbReference type="Proteomes" id="UP000518752"/>
    </source>
</evidence>
<gene>
    <name evidence="1" type="ORF">D9757_003051</name>
</gene>
<proteinExistence type="predicted"/>
<keyword evidence="2" id="KW-1185">Reference proteome</keyword>
<organism evidence="1 2">
    <name type="scientific">Collybiopsis confluens</name>
    <dbReference type="NCBI Taxonomy" id="2823264"/>
    <lineage>
        <taxon>Eukaryota</taxon>
        <taxon>Fungi</taxon>
        <taxon>Dikarya</taxon>
        <taxon>Basidiomycota</taxon>
        <taxon>Agaricomycotina</taxon>
        <taxon>Agaricomycetes</taxon>
        <taxon>Agaricomycetidae</taxon>
        <taxon>Agaricales</taxon>
        <taxon>Marasmiineae</taxon>
        <taxon>Omphalotaceae</taxon>
        <taxon>Collybiopsis</taxon>
    </lineage>
</organism>
<sequence length="143" mass="16081">MCCIAPSSRHEFRVRGGIMAYEHLRTEYAPHQQLTDFQIANITQSIMLHPVAFEQGQSSPVAMLTHLGAFLDVYGYGALGPDSMDSLIHRDTVREIERAFPRLDMNEMTVTFGTMLKGKPDSFFAHFLHERQLLGDGSVADTH</sequence>
<protein>
    <submittedName>
        <fullName evidence="1">Uncharacterized protein</fullName>
    </submittedName>
</protein>
<dbReference type="OrthoDB" id="409121at2759"/>
<dbReference type="AlphaFoldDB" id="A0A8H5MEP8"/>
<accession>A0A8H5MEP8</accession>
<dbReference type="EMBL" id="JAACJN010000011">
    <property type="protein sequence ID" value="KAF5391222.1"/>
    <property type="molecule type" value="Genomic_DNA"/>
</dbReference>